<dbReference type="InterPro" id="IPR050572">
    <property type="entry name" value="Fe-S_Ferredoxin"/>
</dbReference>
<dbReference type="SUPFAM" id="SSF54862">
    <property type="entry name" value="4Fe-4S ferredoxins"/>
    <property type="match status" value="1"/>
</dbReference>
<dbReference type="PROSITE" id="PS51379">
    <property type="entry name" value="4FE4S_FER_2"/>
    <property type="match status" value="4"/>
</dbReference>
<gene>
    <name evidence="7" type="ordered locus">Mrad2831_3195</name>
</gene>
<feature type="region of interest" description="Disordered" evidence="5">
    <location>
        <begin position="652"/>
        <end position="675"/>
    </location>
</feature>
<evidence type="ECO:0000259" key="6">
    <source>
        <dbReference type="PROSITE" id="PS51379"/>
    </source>
</evidence>
<evidence type="ECO:0000256" key="1">
    <source>
        <dbReference type="ARBA" id="ARBA00022485"/>
    </source>
</evidence>
<dbReference type="eggNOG" id="COG1145">
    <property type="taxonomic scope" value="Bacteria"/>
</dbReference>
<dbReference type="InterPro" id="IPR017900">
    <property type="entry name" value="4Fe4S_Fe_S_CS"/>
</dbReference>
<feature type="domain" description="4Fe-4S ferredoxin-type" evidence="6">
    <location>
        <begin position="515"/>
        <end position="544"/>
    </location>
</feature>
<accession>B1M6T5</accession>
<organism evidence="7 8">
    <name type="scientific">Methylobacterium radiotolerans (strain ATCC 27329 / DSM 1819 / JCM 2831 / NBRC 15690 / NCIMB 10815 / 0-1)</name>
    <dbReference type="NCBI Taxonomy" id="426355"/>
    <lineage>
        <taxon>Bacteria</taxon>
        <taxon>Pseudomonadati</taxon>
        <taxon>Pseudomonadota</taxon>
        <taxon>Alphaproteobacteria</taxon>
        <taxon>Hyphomicrobiales</taxon>
        <taxon>Methylobacteriaceae</taxon>
        <taxon>Methylobacterium</taxon>
    </lineage>
</organism>
<feature type="domain" description="4Fe-4S ferredoxin-type" evidence="6">
    <location>
        <begin position="300"/>
        <end position="329"/>
    </location>
</feature>
<dbReference type="PANTHER" id="PTHR43687:SF4">
    <property type="entry name" value="BLR5484 PROTEIN"/>
    <property type="match status" value="1"/>
</dbReference>
<dbReference type="HOGENOM" id="CLU_022482_0_0_5"/>
<dbReference type="PANTHER" id="PTHR43687">
    <property type="entry name" value="ADENYLYLSULFATE REDUCTASE, BETA SUBUNIT"/>
    <property type="match status" value="1"/>
</dbReference>
<name>B1M6T5_METRJ</name>
<dbReference type="STRING" id="426355.Mrad2831_3195"/>
<evidence type="ECO:0000256" key="4">
    <source>
        <dbReference type="ARBA" id="ARBA00023014"/>
    </source>
</evidence>
<dbReference type="InterPro" id="IPR017896">
    <property type="entry name" value="4Fe4S_Fe-S-bd"/>
</dbReference>
<evidence type="ECO:0000313" key="8">
    <source>
        <dbReference type="Proteomes" id="UP000006589"/>
    </source>
</evidence>
<dbReference type="EMBL" id="CP001001">
    <property type="protein sequence ID" value="ACB25176.1"/>
    <property type="molecule type" value="Genomic_DNA"/>
</dbReference>
<keyword evidence="1" id="KW-0004">4Fe-4S</keyword>
<proteinExistence type="predicted"/>
<dbReference type="Gene3D" id="3.30.70.20">
    <property type="match status" value="2"/>
</dbReference>
<keyword evidence="2" id="KW-0479">Metal-binding</keyword>
<dbReference type="AlphaFoldDB" id="B1M6T5"/>
<sequence length="675" mass="71571">MSDRLVFACSCERTMSLDTAVIGQACGGELRTADQLCGRELDRFREALATGRPVTVSCTLQAPLFDEVAEEAGAEDRVVYAKIRETAGWSSDAAAAGPKMAALLAAAAEPLPDAATVALESRGVALIYGRDEVAVEAGRRLAEHLDITVLLTRPGEIPPLHRNAFPVLQGTIRTAKGYLGAFELGIDDYALPAPSSRTHLVFGAPRNGAVSTCDLVIDLSAGAPLFPAHAVRSGYLRADPGDPAAVERVLAEASHLVGTFDKPRFIDFHGDLCAHSRSRITGCTRCLDVCPTGAIAPAGDTVRIDPYVCAGCGSCAALCPTGAAAYALPTSDALMRRLRSLMRAYRTAGGQNALVLVHDGDHGEPLIDALGRYGDGLPAHVLPVQVNEVTQIGPEVIAALFAYGAAGIRVLVRARAKHDLEPLYRTLTLGETLAQALGYGAEDGGRVVETIETDDPDLLGAALRQATPGRQAAVPAGLLFLGNKREVLRHTFRGMHSAAPAPVDRVPLAAGAPFGGLDFRVADCTLCLACVSACPTHALSDSAEQPLLGFEESLCVQCGLCAATCPEDVITLRPQVDFAAWAAPRRVVKEEEPFCCTQCAKPFGTRSTIERIVERLRERHWMFSGAGGEARLRALTMCEDCRVEVAVNQGFDPHAAPERDKPRTTEDYLRARAGG</sequence>
<dbReference type="GO" id="GO:0051539">
    <property type="term" value="F:4 iron, 4 sulfur cluster binding"/>
    <property type="evidence" value="ECO:0007669"/>
    <property type="project" value="UniProtKB-KW"/>
</dbReference>
<evidence type="ECO:0000256" key="2">
    <source>
        <dbReference type="ARBA" id="ARBA00022723"/>
    </source>
</evidence>
<reference evidence="7 8" key="1">
    <citation type="submission" date="2008-03" db="EMBL/GenBank/DDBJ databases">
        <title>Complete sequence of chromosome of Methylobacterium radiotolerans JCM 2831.</title>
        <authorList>
            <consortium name="US DOE Joint Genome Institute"/>
            <person name="Copeland A."/>
            <person name="Lucas S."/>
            <person name="Lapidus A."/>
            <person name="Glavina del Rio T."/>
            <person name="Dalin E."/>
            <person name="Tice H."/>
            <person name="Bruce D."/>
            <person name="Goodwin L."/>
            <person name="Pitluck S."/>
            <person name="Kiss H."/>
            <person name="Brettin T."/>
            <person name="Detter J.C."/>
            <person name="Han C."/>
            <person name="Kuske C.R."/>
            <person name="Schmutz J."/>
            <person name="Larimer F."/>
            <person name="Land M."/>
            <person name="Hauser L."/>
            <person name="Kyrpides N."/>
            <person name="Mikhailova N."/>
            <person name="Marx C.J."/>
            <person name="Richardson P."/>
        </authorList>
    </citation>
    <scope>NUCLEOTIDE SEQUENCE [LARGE SCALE GENOMIC DNA]</scope>
    <source>
        <strain evidence="8">ATCC 27329 / DSM 1819 / JCM 2831 / NBRC 15690 / NCIMB 10815 / 0-1</strain>
    </source>
</reference>
<dbReference type="KEGG" id="mrd:Mrad2831_3195"/>
<dbReference type="PROSITE" id="PS00198">
    <property type="entry name" value="4FE4S_FER_1"/>
    <property type="match status" value="3"/>
</dbReference>
<feature type="compositionally biased region" description="Basic and acidic residues" evidence="5">
    <location>
        <begin position="655"/>
        <end position="675"/>
    </location>
</feature>
<evidence type="ECO:0000313" key="7">
    <source>
        <dbReference type="EMBL" id="ACB25176.1"/>
    </source>
</evidence>
<evidence type="ECO:0000256" key="3">
    <source>
        <dbReference type="ARBA" id="ARBA00023004"/>
    </source>
</evidence>
<feature type="domain" description="4Fe-4S ferredoxin-type" evidence="6">
    <location>
        <begin position="271"/>
        <end position="299"/>
    </location>
</feature>
<evidence type="ECO:0000256" key="5">
    <source>
        <dbReference type="SAM" id="MobiDB-lite"/>
    </source>
</evidence>
<dbReference type="Pfam" id="PF13187">
    <property type="entry name" value="Fer4_9"/>
    <property type="match status" value="1"/>
</dbReference>
<dbReference type="GO" id="GO:0046872">
    <property type="term" value="F:metal ion binding"/>
    <property type="evidence" value="ECO:0007669"/>
    <property type="project" value="UniProtKB-KW"/>
</dbReference>
<keyword evidence="4" id="KW-0411">Iron-sulfur</keyword>
<dbReference type="Proteomes" id="UP000006589">
    <property type="component" value="Chromosome"/>
</dbReference>
<feature type="domain" description="4Fe-4S ferredoxin-type" evidence="6">
    <location>
        <begin position="546"/>
        <end position="575"/>
    </location>
</feature>
<protein>
    <submittedName>
        <fullName evidence="7">4Fe-4S ferredoxin iron-sulfur binding domain protein</fullName>
    </submittedName>
</protein>
<keyword evidence="3" id="KW-0408">Iron</keyword>
<dbReference type="Pfam" id="PF12838">
    <property type="entry name" value="Fer4_7"/>
    <property type="match status" value="1"/>
</dbReference>